<evidence type="ECO:0000256" key="1">
    <source>
        <dbReference type="ARBA" id="ARBA00004571"/>
    </source>
</evidence>
<comment type="caution">
    <text evidence="8">The sequence shown here is derived from an EMBL/GenBank/DDBJ whole genome shotgun (WGS) entry which is preliminary data.</text>
</comment>
<comment type="similarity">
    <text evidence="2">Belongs to the OmpP1/FadL family.</text>
</comment>
<evidence type="ECO:0000256" key="4">
    <source>
        <dbReference type="ARBA" id="ARBA00022692"/>
    </source>
</evidence>
<keyword evidence="4" id="KW-0812">Transmembrane</keyword>
<evidence type="ECO:0000256" key="2">
    <source>
        <dbReference type="ARBA" id="ARBA00008163"/>
    </source>
</evidence>
<comment type="subcellular location">
    <subcellularLocation>
        <location evidence="1">Cell outer membrane</location>
        <topology evidence="1">Multi-pass membrane protein</topology>
    </subcellularLocation>
</comment>
<evidence type="ECO:0000256" key="3">
    <source>
        <dbReference type="ARBA" id="ARBA00022452"/>
    </source>
</evidence>
<reference evidence="9" key="1">
    <citation type="journal article" date="2019" name="Int. J. Syst. Evol. Microbiol.">
        <title>The Global Catalogue of Microorganisms (GCM) 10K type strain sequencing project: providing services to taxonomists for standard genome sequencing and annotation.</title>
        <authorList>
            <consortium name="The Broad Institute Genomics Platform"/>
            <consortium name="The Broad Institute Genome Sequencing Center for Infectious Disease"/>
            <person name="Wu L."/>
            <person name="Ma J."/>
        </authorList>
    </citation>
    <scope>NUCLEOTIDE SEQUENCE [LARGE SCALE GENOMIC DNA]</scope>
    <source>
        <strain evidence="9">CCUG 53816</strain>
    </source>
</reference>
<dbReference type="Proteomes" id="UP001595783">
    <property type="component" value="Unassembled WGS sequence"/>
</dbReference>
<keyword evidence="9" id="KW-1185">Reference proteome</keyword>
<gene>
    <name evidence="8" type="ORF">ACFOPX_00825</name>
</gene>
<keyword evidence="7" id="KW-0998">Cell outer membrane</keyword>
<evidence type="ECO:0000256" key="6">
    <source>
        <dbReference type="ARBA" id="ARBA00023136"/>
    </source>
</evidence>
<keyword evidence="3" id="KW-1134">Transmembrane beta strand</keyword>
<dbReference type="PANTHER" id="PTHR35093:SF8">
    <property type="entry name" value="OUTER MEMBRANE PROTEIN NMB0088-RELATED"/>
    <property type="match status" value="1"/>
</dbReference>
<evidence type="ECO:0000256" key="5">
    <source>
        <dbReference type="ARBA" id="ARBA00022729"/>
    </source>
</evidence>
<accession>A0ABV7ZET7</accession>
<name>A0ABV7ZET7_9HELI</name>
<evidence type="ECO:0000256" key="7">
    <source>
        <dbReference type="ARBA" id="ARBA00023237"/>
    </source>
</evidence>
<dbReference type="EMBL" id="JBHRZO010000002">
    <property type="protein sequence ID" value="MFC3847079.1"/>
    <property type="molecule type" value="Genomic_DNA"/>
</dbReference>
<evidence type="ECO:0000313" key="9">
    <source>
        <dbReference type="Proteomes" id="UP001595783"/>
    </source>
</evidence>
<keyword evidence="5" id="KW-0732">Signal</keyword>
<sequence length="492" mass="53663">MKKILALVGVVATLEANGFKLNEHSLNSIALSSAYIAGANGADSSLYNPANMGLGKFSNKHELELAINWLHVPSFDFTTDFTKIRQQIGRDQGTQVTCQADSWWTASICWGVNWLSPQIPPGPSAAEGSAHAVNAVIPEIFYKSSTFWHGFNVGFSFTAPSGMTLNWDGEGGKFLDNSFIFMLEANPVLSFKVAEWLSIGGGGRILWGMGKFKNSLYVPYKASMKIPGAVVHSQGTTAVDQSSSTQGWGFGWNAALQIKPLYFCDEGLSIAATYRSPVHIDFKGKLQAKARTGAAQSPLITTDMDAGLTLSTDLPAQLSVGIAQQMGVFLMEFVYERNFWSYGDKFEFRYQNQAFSHVGGSMKNQIGKNETERVKYIQAMMSGADYNAVAIGRGWKDTNAYRLGLTYGVGQKFRAMASGAYDETPVPQNAFGIPDANGYVVGVGARYSMFNDLLDMGAAYSMTFKDNRKSPIQSKNGWGKLQLVNVSVALRF</sequence>
<keyword evidence="6" id="KW-0472">Membrane</keyword>
<dbReference type="SUPFAM" id="SSF56935">
    <property type="entry name" value="Porins"/>
    <property type="match status" value="1"/>
</dbReference>
<dbReference type="PANTHER" id="PTHR35093">
    <property type="entry name" value="OUTER MEMBRANE PROTEIN NMB0088-RELATED"/>
    <property type="match status" value="1"/>
</dbReference>
<proteinExistence type="inferred from homology"/>
<dbReference type="RefSeq" id="WP_104752157.1">
    <property type="nucleotide sequence ID" value="NZ_FZMF01000015.1"/>
</dbReference>
<evidence type="ECO:0000313" key="8">
    <source>
        <dbReference type="EMBL" id="MFC3847079.1"/>
    </source>
</evidence>
<protein>
    <submittedName>
        <fullName evidence="8">OmpP1/FadL family transporter</fullName>
    </submittedName>
</protein>
<organism evidence="8 9">
    <name type="scientific">Helicobacter baculiformis</name>
    <dbReference type="NCBI Taxonomy" id="427351"/>
    <lineage>
        <taxon>Bacteria</taxon>
        <taxon>Pseudomonadati</taxon>
        <taxon>Campylobacterota</taxon>
        <taxon>Epsilonproteobacteria</taxon>
        <taxon>Campylobacterales</taxon>
        <taxon>Helicobacteraceae</taxon>
        <taxon>Helicobacter</taxon>
    </lineage>
</organism>
<dbReference type="InterPro" id="IPR005017">
    <property type="entry name" value="OMPP1/FadL/TodX"/>
</dbReference>
<dbReference type="Gene3D" id="2.40.160.60">
    <property type="entry name" value="Outer membrane protein transport protein (OMPP1/FadL/TodX)"/>
    <property type="match status" value="1"/>
</dbReference>
<dbReference type="Pfam" id="PF03349">
    <property type="entry name" value="Toluene_X"/>
    <property type="match status" value="1"/>
</dbReference>